<comment type="caution">
    <text evidence="1">The sequence shown here is derived from an EMBL/GenBank/DDBJ whole genome shotgun (WGS) entry which is preliminary data.</text>
</comment>
<accession>X1P8M0</accession>
<proteinExistence type="predicted"/>
<feature type="non-terminal residue" evidence="1">
    <location>
        <position position="1"/>
    </location>
</feature>
<protein>
    <submittedName>
        <fullName evidence="1">Uncharacterized protein</fullName>
    </submittedName>
</protein>
<gene>
    <name evidence="1" type="ORF">S06H3_58157</name>
</gene>
<dbReference type="EMBL" id="BARV01037620">
    <property type="protein sequence ID" value="GAI52642.1"/>
    <property type="molecule type" value="Genomic_DNA"/>
</dbReference>
<reference evidence="1" key="1">
    <citation type="journal article" date="2014" name="Front. Microbiol.">
        <title>High frequency of phylogenetically diverse reductive dehalogenase-homologous genes in deep subseafloor sedimentary metagenomes.</title>
        <authorList>
            <person name="Kawai M."/>
            <person name="Futagami T."/>
            <person name="Toyoda A."/>
            <person name="Takaki Y."/>
            <person name="Nishi S."/>
            <person name="Hori S."/>
            <person name="Arai W."/>
            <person name="Tsubouchi T."/>
            <person name="Morono Y."/>
            <person name="Uchiyama I."/>
            <person name="Ito T."/>
            <person name="Fujiyama A."/>
            <person name="Inagaki F."/>
            <person name="Takami H."/>
        </authorList>
    </citation>
    <scope>NUCLEOTIDE SEQUENCE</scope>
    <source>
        <strain evidence="1">Expedition CK06-06</strain>
    </source>
</reference>
<evidence type="ECO:0000313" key="1">
    <source>
        <dbReference type="EMBL" id="GAI52642.1"/>
    </source>
</evidence>
<dbReference type="AlphaFoldDB" id="X1P8M0"/>
<sequence length="52" mass="5982">LNALGYDAVNLKWGMHGWTHDEDIAPGRYWHGEPVKRNVYRGPEPGTLDDIY</sequence>
<name>X1P8M0_9ZZZZ</name>
<organism evidence="1">
    <name type="scientific">marine sediment metagenome</name>
    <dbReference type="NCBI Taxonomy" id="412755"/>
    <lineage>
        <taxon>unclassified sequences</taxon>
        <taxon>metagenomes</taxon>
        <taxon>ecological metagenomes</taxon>
    </lineage>
</organism>